<proteinExistence type="inferred from homology"/>
<dbReference type="GO" id="GO:0005737">
    <property type="term" value="C:cytoplasm"/>
    <property type="evidence" value="ECO:0007669"/>
    <property type="project" value="TreeGrafter"/>
</dbReference>
<keyword evidence="8" id="KW-1133">Transmembrane helix</keyword>
<dbReference type="Proteomes" id="UP000053555">
    <property type="component" value="Unassembled WGS sequence"/>
</dbReference>
<keyword evidence="4" id="KW-0328">Glycosyltransferase</keyword>
<feature type="compositionally biased region" description="Low complexity" evidence="14">
    <location>
        <begin position="22"/>
        <end position="34"/>
    </location>
</feature>
<evidence type="ECO:0000256" key="4">
    <source>
        <dbReference type="ARBA" id="ARBA00022676"/>
    </source>
</evidence>
<keyword evidence="7" id="KW-0735">Signal-anchor</keyword>
<evidence type="ECO:0000313" key="15">
    <source>
        <dbReference type="EMBL" id="KHN08373.1"/>
    </source>
</evidence>
<dbReference type="PANTHER" id="PTHR31741">
    <property type="entry name" value="OS02G0726500 PROTEIN-RELATED"/>
    <property type="match status" value="1"/>
</dbReference>
<keyword evidence="12" id="KW-0119">Carbohydrate metabolism</keyword>
<evidence type="ECO:0000256" key="7">
    <source>
        <dbReference type="ARBA" id="ARBA00022968"/>
    </source>
</evidence>
<evidence type="ECO:0000256" key="11">
    <source>
        <dbReference type="ARBA" id="ARBA00023253"/>
    </source>
</evidence>
<dbReference type="GO" id="GO:0016757">
    <property type="term" value="F:glycosyltransferase activity"/>
    <property type="evidence" value="ECO:0007669"/>
    <property type="project" value="UniProtKB-KW"/>
</dbReference>
<keyword evidence="6" id="KW-0812">Transmembrane</keyword>
<evidence type="ECO:0000256" key="9">
    <source>
        <dbReference type="ARBA" id="ARBA00023136"/>
    </source>
</evidence>
<protein>
    <recommendedName>
        <fullName evidence="13">O-fucosyltransferase family protein</fullName>
    </recommendedName>
</protein>
<keyword evidence="5" id="KW-0808">Transferase</keyword>
<dbReference type="EMBL" id="KN665951">
    <property type="protein sequence ID" value="KHN08373.1"/>
    <property type="molecule type" value="Genomic_DNA"/>
</dbReference>
<reference evidence="15" key="1">
    <citation type="submission" date="2014-07" db="EMBL/GenBank/DDBJ databases">
        <title>Identification of a novel salt tolerance gene in wild soybean by whole-genome sequencing.</title>
        <authorList>
            <person name="Lam H.-M."/>
            <person name="Qi X."/>
            <person name="Li M.-W."/>
            <person name="Liu X."/>
            <person name="Xie M."/>
            <person name="Ni M."/>
            <person name="Xu X."/>
        </authorList>
    </citation>
    <scope>NUCLEOTIDE SEQUENCE [LARGE SCALE GENOMIC DNA]</scope>
    <source>
        <tissue evidence="15">Root</tissue>
    </source>
</reference>
<dbReference type="AlphaFoldDB" id="A0A0B2PL75"/>
<evidence type="ECO:0000256" key="1">
    <source>
        <dbReference type="ARBA" id="ARBA00004606"/>
    </source>
</evidence>
<dbReference type="PANTHER" id="PTHR31741:SF44">
    <property type="entry name" value="O-FUCOSYLTRANSFERASE FAMILY PROTEIN"/>
    <property type="match status" value="1"/>
</dbReference>
<evidence type="ECO:0000256" key="5">
    <source>
        <dbReference type="ARBA" id="ARBA00022679"/>
    </source>
</evidence>
<evidence type="ECO:0000256" key="6">
    <source>
        <dbReference type="ARBA" id="ARBA00022692"/>
    </source>
</evidence>
<feature type="region of interest" description="Disordered" evidence="14">
    <location>
        <begin position="1"/>
        <end position="39"/>
    </location>
</feature>
<keyword evidence="11" id="KW-0294">Fucose metabolism</keyword>
<accession>A0A0B2PL75</accession>
<gene>
    <name evidence="15" type="ORF">glysoja_040830</name>
</gene>
<dbReference type="InterPro" id="IPR019378">
    <property type="entry name" value="GDP-Fuc_O-FucTrfase"/>
</dbReference>
<feature type="compositionally biased region" description="Basic and acidic residues" evidence="14">
    <location>
        <begin position="1"/>
        <end position="16"/>
    </location>
</feature>
<keyword evidence="9" id="KW-0472">Membrane</keyword>
<evidence type="ECO:0000256" key="10">
    <source>
        <dbReference type="ARBA" id="ARBA00023180"/>
    </source>
</evidence>
<evidence type="ECO:0000256" key="2">
    <source>
        <dbReference type="ARBA" id="ARBA00004881"/>
    </source>
</evidence>
<evidence type="ECO:0000256" key="13">
    <source>
        <dbReference type="ARBA" id="ARBA00030350"/>
    </source>
</evidence>
<comment type="pathway">
    <text evidence="2">Glycan metabolism.</text>
</comment>
<evidence type="ECO:0000256" key="3">
    <source>
        <dbReference type="ARBA" id="ARBA00007737"/>
    </source>
</evidence>
<dbReference type="GO" id="GO:0006004">
    <property type="term" value="P:fucose metabolic process"/>
    <property type="evidence" value="ECO:0007669"/>
    <property type="project" value="UniProtKB-KW"/>
</dbReference>
<evidence type="ECO:0000256" key="12">
    <source>
        <dbReference type="ARBA" id="ARBA00023277"/>
    </source>
</evidence>
<comment type="similarity">
    <text evidence="3">Belongs to the glycosyltransferase GT106 family.</text>
</comment>
<keyword evidence="10" id="KW-0325">Glycoprotein</keyword>
<evidence type="ECO:0000256" key="8">
    <source>
        <dbReference type="ARBA" id="ARBA00022989"/>
    </source>
</evidence>
<organism evidence="15">
    <name type="scientific">Glycine soja</name>
    <name type="common">Wild soybean</name>
    <dbReference type="NCBI Taxonomy" id="3848"/>
    <lineage>
        <taxon>Eukaryota</taxon>
        <taxon>Viridiplantae</taxon>
        <taxon>Streptophyta</taxon>
        <taxon>Embryophyta</taxon>
        <taxon>Tracheophyta</taxon>
        <taxon>Spermatophyta</taxon>
        <taxon>Magnoliopsida</taxon>
        <taxon>eudicotyledons</taxon>
        <taxon>Gunneridae</taxon>
        <taxon>Pentapetalae</taxon>
        <taxon>rosids</taxon>
        <taxon>fabids</taxon>
        <taxon>Fabales</taxon>
        <taxon>Fabaceae</taxon>
        <taxon>Papilionoideae</taxon>
        <taxon>50 kb inversion clade</taxon>
        <taxon>NPAAA clade</taxon>
        <taxon>indigoferoid/millettioid clade</taxon>
        <taxon>Phaseoleae</taxon>
        <taxon>Glycine</taxon>
        <taxon>Glycine subgen. Soja</taxon>
    </lineage>
</organism>
<sequence length="302" mass="33739">MDFTAEKKESESKTENAHPTTLDSSSQLASALDSNNKEIEERQARELKAGLHPLKDNFDFEPGLWFCIWDEVVYNEKLNFIILSDYDRGGKGKGQGGSGANGTITGKACPKGLYGTFCEFHDSKEVFLSCHFNLQSADTIEARCTLHSFKSYTKLDAVENDDISSTGAFNPDRVVEDSGKQESLEALTSQISDMVAIAKIMKATLVLPTLDHDSFWTDSSDFKQIFDWKNFTEVLKDDVQIVESLSPEFATIKPVLKAPVSWLLRRGGAAIIEETQSDQIYLNILWIVNNEYPTMPCGMYVT</sequence>
<evidence type="ECO:0000256" key="14">
    <source>
        <dbReference type="SAM" id="MobiDB-lite"/>
    </source>
</evidence>
<dbReference type="Pfam" id="PF10250">
    <property type="entry name" value="O-FucT"/>
    <property type="match status" value="1"/>
</dbReference>
<dbReference type="GO" id="GO:0016020">
    <property type="term" value="C:membrane"/>
    <property type="evidence" value="ECO:0007669"/>
    <property type="project" value="UniProtKB-SubCell"/>
</dbReference>
<comment type="subcellular location">
    <subcellularLocation>
        <location evidence="1">Membrane</location>
        <topology evidence="1">Single-pass type II membrane protein</topology>
    </subcellularLocation>
</comment>
<name>A0A0B2PL75_GLYSO</name>